<dbReference type="GO" id="GO:0005737">
    <property type="term" value="C:cytoplasm"/>
    <property type="evidence" value="ECO:0007669"/>
    <property type="project" value="UniProtKB-SubCell"/>
</dbReference>
<evidence type="ECO:0000259" key="7">
    <source>
        <dbReference type="Pfam" id="PF02601"/>
    </source>
</evidence>
<keyword evidence="3 5" id="KW-0378">Hydrolase</keyword>
<dbReference type="InterPro" id="IPR003753">
    <property type="entry name" value="Exonuc_VII_L"/>
</dbReference>
<dbReference type="InterPro" id="IPR020579">
    <property type="entry name" value="Exonuc_VII_lsu_C"/>
</dbReference>
<comment type="function">
    <text evidence="5">Bidirectionally degrades single-stranded DNA into large acid-insoluble oligonucleotides, which are then degraded further into small acid-soluble oligonucleotides.</text>
</comment>
<dbReference type="AlphaFoldDB" id="A0A0C9QCU4"/>
<dbReference type="EMBL" id="BAYM01000245">
    <property type="protein sequence ID" value="GAN37592.1"/>
    <property type="molecule type" value="Genomic_DNA"/>
</dbReference>
<comment type="subcellular location">
    <subcellularLocation>
        <location evidence="5 6">Cytoplasm</location>
    </subcellularLocation>
</comment>
<feature type="domain" description="OB-fold nucleic acid binding" evidence="8">
    <location>
        <begin position="8"/>
        <end position="101"/>
    </location>
</feature>
<dbReference type="CDD" id="cd04489">
    <property type="entry name" value="ExoVII_LU_OBF"/>
    <property type="match status" value="1"/>
</dbReference>
<dbReference type="GO" id="GO:0003676">
    <property type="term" value="F:nucleic acid binding"/>
    <property type="evidence" value="ECO:0007669"/>
    <property type="project" value="InterPro"/>
</dbReference>
<dbReference type="GO" id="GO:0009318">
    <property type="term" value="C:exodeoxyribonuclease VII complex"/>
    <property type="evidence" value="ECO:0007669"/>
    <property type="project" value="UniProtKB-UniRule"/>
</dbReference>
<keyword evidence="4 5" id="KW-0269">Exonuclease</keyword>
<reference evidence="10" key="1">
    <citation type="submission" date="2014-05" db="EMBL/GenBank/DDBJ databases">
        <title>Whole genome sequencing of Lactobacillus casei NRIC0644.</title>
        <authorList>
            <person name="Atarashi H."/>
            <person name="Yoshida Y."/>
            <person name="Fujimura S."/>
            <person name="Tanaka N."/>
            <person name="Shiwa Y."/>
            <person name="Yoshikawa H."/>
            <person name="Okada S."/>
            <person name="Nakagawa J."/>
        </authorList>
    </citation>
    <scope>NUCLEOTIDE SEQUENCE [LARGE SCALE GENOMIC DNA]</scope>
    <source>
        <strain evidence="10">NRIC0644</strain>
    </source>
</reference>
<protein>
    <recommendedName>
        <fullName evidence="5">Exodeoxyribonuclease 7 large subunit</fullName>
        <ecNumber evidence="5">3.1.11.6</ecNumber>
    </recommendedName>
    <alternativeName>
        <fullName evidence="5">Exodeoxyribonuclease VII large subunit</fullName>
        <shortName evidence="5">Exonuclease VII large subunit</shortName>
    </alternativeName>
</protein>
<evidence type="ECO:0000313" key="9">
    <source>
        <dbReference type="EMBL" id="GAN37592.1"/>
    </source>
</evidence>
<comment type="subunit">
    <text evidence="5">Heterooligomer composed of large and small subunits.</text>
</comment>
<dbReference type="PANTHER" id="PTHR30008:SF0">
    <property type="entry name" value="EXODEOXYRIBONUCLEASE 7 LARGE SUBUNIT"/>
    <property type="match status" value="1"/>
</dbReference>
<dbReference type="RefSeq" id="WP_045624613.1">
    <property type="nucleotide sequence ID" value="NZ_BAYM01000245.1"/>
</dbReference>
<evidence type="ECO:0000259" key="8">
    <source>
        <dbReference type="Pfam" id="PF13742"/>
    </source>
</evidence>
<dbReference type="PANTHER" id="PTHR30008">
    <property type="entry name" value="EXODEOXYRIBONUCLEASE 7 LARGE SUBUNIT"/>
    <property type="match status" value="1"/>
</dbReference>
<sequence>MVDASQYLSVTALTQYLKRKFDADPYLAKVYLTGEISNYRKRVGNQYFSLKDDHAKIGALMFRNAFSKVQFDLEEGMKVLVVGRVSLYEPSGEYRLIVEHLEPDGVGALYQAFEQLKKKLAAEGLFDRNQRPLPLFPKRVAVVTSPSGAVIQDIMTTVARRYPILQLTLFRAVVQGDQAADSLVKRLNQIKTIGGFDAVIIGRGGGSIEDLWPFNEEKVARALVDMPMPVVSSVGHETDTTITDFIADRRAATPTAAAEIVTPVTLIDALNRISEDRVRLVNAMHNRLKNAAIRVQRSAQSVVLTQPDRLYDQYVQRVDQFQQRLQQSMHNRLREADHRLAMATSQLDGRQLFIRLVNLQRQVTGDRHRLDQAMRGLVKTKRQAFASAVSGLDHLSPLKILGRGFAYVTDEQGQMLKSLSDYELDQDIHIHVADGQVGAHVTTKEKTHG</sequence>
<dbReference type="Proteomes" id="UP000032552">
    <property type="component" value="Unassembled WGS sequence"/>
</dbReference>
<evidence type="ECO:0000256" key="4">
    <source>
        <dbReference type="ARBA" id="ARBA00022839"/>
    </source>
</evidence>
<dbReference type="GO" id="GO:0008855">
    <property type="term" value="F:exodeoxyribonuclease VII activity"/>
    <property type="evidence" value="ECO:0007669"/>
    <property type="project" value="UniProtKB-UniRule"/>
</dbReference>
<comment type="catalytic activity">
    <reaction evidence="5 6">
        <text>Exonucleolytic cleavage in either 5'- to 3'- or 3'- to 5'-direction to yield nucleoside 5'-phosphates.</text>
        <dbReference type="EC" id="3.1.11.6"/>
    </reaction>
</comment>
<proteinExistence type="inferred from homology"/>
<comment type="similarity">
    <text evidence="5 6">Belongs to the XseA family.</text>
</comment>
<evidence type="ECO:0000256" key="6">
    <source>
        <dbReference type="RuleBase" id="RU004355"/>
    </source>
</evidence>
<feature type="domain" description="Exonuclease VII large subunit C-terminal" evidence="7">
    <location>
        <begin position="127"/>
        <end position="439"/>
    </location>
</feature>
<dbReference type="Pfam" id="PF13742">
    <property type="entry name" value="tRNA_anti_2"/>
    <property type="match status" value="1"/>
</dbReference>
<organism evidence="9 10">
    <name type="scientific">Lacticaseibacillus paracasei NRIC 0644</name>
    <dbReference type="NCBI Taxonomy" id="1435038"/>
    <lineage>
        <taxon>Bacteria</taxon>
        <taxon>Bacillati</taxon>
        <taxon>Bacillota</taxon>
        <taxon>Bacilli</taxon>
        <taxon>Lactobacillales</taxon>
        <taxon>Lactobacillaceae</taxon>
        <taxon>Lacticaseibacillus</taxon>
    </lineage>
</organism>
<keyword evidence="1 5" id="KW-0963">Cytoplasm</keyword>
<dbReference type="NCBIfam" id="TIGR00237">
    <property type="entry name" value="xseA"/>
    <property type="match status" value="1"/>
</dbReference>
<evidence type="ECO:0000256" key="5">
    <source>
        <dbReference type="HAMAP-Rule" id="MF_00378"/>
    </source>
</evidence>
<keyword evidence="2 5" id="KW-0540">Nuclease</keyword>
<dbReference type="EC" id="3.1.11.6" evidence="5"/>
<accession>A0A0C9QCU4</accession>
<comment type="caution">
    <text evidence="9">The sequence shown here is derived from an EMBL/GenBank/DDBJ whole genome shotgun (WGS) entry which is preliminary data.</text>
</comment>
<evidence type="ECO:0000256" key="2">
    <source>
        <dbReference type="ARBA" id="ARBA00022722"/>
    </source>
</evidence>
<evidence type="ECO:0000256" key="3">
    <source>
        <dbReference type="ARBA" id="ARBA00022801"/>
    </source>
</evidence>
<dbReference type="HAMAP" id="MF_00378">
    <property type="entry name" value="Exonuc_7_L"/>
    <property type="match status" value="1"/>
</dbReference>
<gene>
    <name evidence="5" type="primary">xseA</name>
    <name evidence="9" type="ORF">LC0644_2181</name>
</gene>
<evidence type="ECO:0000256" key="1">
    <source>
        <dbReference type="ARBA" id="ARBA00022490"/>
    </source>
</evidence>
<dbReference type="Pfam" id="PF02601">
    <property type="entry name" value="Exonuc_VII_L"/>
    <property type="match status" value="1"/>
</dbReference>
<dbReference type="GO" id="GO:0006308">
    <property type="term" value="P:DNA catabolic process"/>
    <property type="evidence" value="ECO:0007669"/>
    <property type="project" value="UniProtKB-UniRule"/>
</dbReference>
<evidence type="ECO:0000313" key="10">
    <source>
        <dbReference type="Proteomes" id="UP000032552"/>
    </source>
</evidence>
<dbReference type="InterPro" id="IPR025824">
    <property type="entry name" value="OB-fold_nuc-bd_dom"/>
</dbReference>
<name>A0A0C9QCU4_LACPA</name>